<dbReference type="AlphaFoldDB" id="A0A5D4S4Z0"/>
<reference evidence="2 3" key="1">
    <citation type="submission" date="2019-08" db="EMBL/GenBank/DDBJ databases">
        <title>Bacillus genomes from the desert of Cuatro Cienegas, Coahuila.</title>
        <authorList>
            <person name="Olmedo-Alvarez G."/>
        </authorList>
    </citation>
    <scope>NUCLEOTIDE SEQUENCE [LARGE SCALE GENOMIC DNA]</scope>
    <source>
        <strain evidence="2 3">CH108_3D</strain>
    </source>
</reference>
<evidence type="ECO:0000313" key="3">
    <source>
        <dbReference type="Proteomes" id="UP000322997"/>
    </source>
</evidence>
<dbReference type="EMBL" id="VTEQ01000001">
    <property type="protein sequence ID" value="TYS57164.1"/>
    <property type="molecule type" value="Genomic_DNA"/>
</dbReference>
<organism evidence="2 3">
    <name type="scientific">Rossellomorea marisflavi</name>
    <dbReference type="NCBI Taxonomy" id="189381"/>
    <lineage>
        <taxon>Bacteria</taxon>
        <taxon>Bacillati</taxon>
        <taxon>Bacillota</taxon>
        <taxon>Bacilli</taxon>
        <taxon>Bacillales</taxon>
        <taxon>Bacillaceae</taxon>
        <taxon>Rossellomorea</taxon>
    </lineage>
</organism>
<dbReference type="Proteomes" id="UP000322997">
    <property type="component" value="Unassembled WGS sequence"/>
</dbReference>
<gene>
    <name evidence="2" type="ORF">FZC83_06270</name>
</gene>
<sequence length="60" mass="6504">MSDSDHPSSSTQCSAAEAGRLPREWWTGETLQAQLKRLTVHPAGKRTAVAKRNAPSSLQT</sequence>
<dbReference type="RefSeq" id="WP_148984732.1">
    <property type="nucleotide sequence ID" value="NZ_JBNILK010000017.1"/>
</dbReference>
<evidence type="ECO:0000256" key="1">
    <source>
        <dbReference type="SAM" id="MobiDB-lite"/>
    </source>
</evidence>
<accession>A0A5D4S4Z0</accession>
<name>A0A5D4S4Z0_9BACI</name>
<comment type="caution">
    <text evidence="2">The sequence shown here is derived from an EMBL/GenBank/DDBJ whole genome shotgun (WGS) entry which is preliminary data.</text>
</comment>
<evidence type="ECO:0000313" key="2">
    <source>
        <dbReference type="EMBL" id="TYS57164.1"/>
    </source>
</evidence>
<feature type="region of interest" description="Disordered" evidence="1">
    <location>
        <begin position="1"/>
        <end position="24"/>
    </location>
</feature>
<proteinExistence type="predicted"/>
<protein>
    <submittedName>
        <fullName evidence="2">Uncharacterized protein</fullName>
    </submittedName>
</protein>